<reference evidence="6 7" key="2">
    <citation type="journal article" date="2016" name="Front. Microbiol.">
        <title>Genome and transcriptome sequences reveal the specific parasitism of the nematophagous Purpureocillium lilacinum 36-1.</title>
        <authorList>
            <person name="Xie J."/>
            <person name="Li S."/>
            <person name="Mo C."/>
            <person name="Xiao X."/>
            <person name="Peng D."/>
            <person name="Wang G."/>
            <person name="Xiao Y."/>
        </authorList>
    </citation>
    <scope>NUCLEOTIDE SEQUENCE [LARGE SCALE GENOMIC DNA]</scope>
    <source>
        <strain evidence="6 7">36-1</strain>
    </source>
</reference>
<dbReference type="InterPro" id="IPR001857">
    <property type="entry name" value="Ribosomal_bL19"/>
</dbReference>
<dbReference type="InterPro" id="IPR008991">
    <property type="entry name" value="Translation_prot_SH3-like_sf"/>
</dbReference>
<evidence type="ECO:0000256" key="1">
    <source>
        <dbReference type="ARBA" id="ARBA00005781"/>
    </source>
</evidence>
<accession>A0A2U3EJR9</accession>
<dbReference type="GO" id="GO:0003735">
    <property type="term" value="F:structural constituent of ribosome"/>
    <property type="evidence" value="ECO:0007669"/>
    <property type="project" value="InterPro"/>
</dbReference>
<evidence type="ECO:0000313" key="6">
    <source>
        <dbReference type="EMBL" id="PWI74766.1"/>
    </source>
</evidence>
<name>A0A2U3EJR9_PURLI</name>
<keyword evidence="8" id="KW-1185">Reference proteome</keyword>
<keyword evidence="3" id="KW-0687">Ribonucleoprotein</keyword>
<feature type="region of interest" description="Disordered" evidence="4">
    <location>
        <begin position="267"/>
        <end position="291"/>
    </location>
</feature>
<evidence type="ECO:0000313" key="8">
    <source>
        <dbReference type="Proteomes" id="UP001287286"/>
    </source>
</evidence>
<reference evidence="6" key="1">
    <citation type="submission" date="2015-05" db="EMBL/GenBank/DDBJ databases">
        <authorList>
            <person name="Wang D.B."/>
            <person name="Wang M."/>
        </authorList>
    </citation>
    <scope>NUCLEOTIDE SEQUENCE</scope>
    <source>
        <strain evidence="6">36-1</strain>
    </source>
</reference>
<organism evidence="6 7">
    <name type="scientific">Purpureocillium lilacinum</name>
    <name type="common">Paecilomyces lilacinus</name>
    <dbReference type="NCBI Taxonomy" id="33203"/>
    <lineage>
        <taxon>Eukaryota</taxon>
        <taxon>Fungi</taxon>
        <taxon>Dikarya</taxon>
        <taxon>Ascomycota</taxon>
        <taxon>Pezizomycotina</taxon>
        <taxon>Sordariomycetes</taxon>
        <taxon>Hypocreomycetidae</taxon>
        <taxon>Hypocreales</taxon>
        <taxon>Ophiocordycipitaceae</taxon>
        <taxon>Purpureocillium</taxon>
    </lineage>
</organism>
<dbReference type="SUPFAM" id="SSF50104">
    <property type="entry name" value="Translation proteins SH3-like domain"/>
    <property type="match status" value="1"/>
</dbReference>
<evidence type="ECO:0000256" key="4">
    <source>
        <dbReference type="SAM" id="MobiDB-lite"/>
    </source>
</evidence>
<dbReference type="AlphaFoldDB" id="A0A2U3EJR9"/>
<gene>
    <name evidence="6" type="ORF">PCL_08080</name>
    <name evidence="5" type="ORF">Purlil1_3088</name>
</gene>
<sequence length="383" mass="42977">MQHARRVEEWVGERMCRANHAPQLAACPWPSASDASTPVLCDPEFLYVDVSTLEILDSPTPTTMNATALRRPLGCLKAALRQTRHQRASQRCLATAATTPSETKEAISIRQRAEAEKISRFQIWPQVPSVRSTHPDPMPVLRQQAIAALDPTGARTRLFSREHADSAKVGDVLMVTTKAGEPFSGAFIQIRRRGTDTAILLRGQMMRTGVEQWFKVYSPTVTGIDIIWRRPKRARRARLTYMRQPKHDMGSVDQLVSAWKKERYALRSKSKQAPGKKARNATARSPMPGDPYKTAPWALHKTCRAMRPELRFVGQVGGLCPASCARKVECFMSMARECASGADSKQHMPPRTLLNETDHWRRSLYTGCCPIDGRRLGELVHDL</sequence>
<evidence type="ECO:0000313" key="5">
    <source>
        <dbReference type="EMBL" id="KAK4092467.1"/>
    </source>
</evidence>
<keyword evidence="2 6" id="KW-0689">Ribosomal protein</keyword>
<dbReference type="EMBL" id="JAWRVI010000008">
    <property type="protein sequence ID" value="KAK4092467.1"/>
    <property type="molecule type" value="Genomic_DNA"/>
</dbReference>
<dbReference type="PANTHER" id="PTHR15680:SF9">
    <property type="entry name" value="LARGE RIBOSOMAL SUBUNIT PROTEIN BL19M"/>
    <property type="match status" value="1"/>
</dbReference>
<dbReference type="GO" id="GO:0006412">
    <property type="term" value="P:translation"/>
    <property type="evidence" value="ECO:0007669"/>
    <property type="project" value="InterPro"/>
</dbReference>
<comment type="caution">
    <text evidence="6">The sequence shown here is derived from an EMBL/GenBank/DDBJ whole genome shotgun (WGS) entry which is preliminary data.</text>
</comment>
<dbReference type="GO" id="GO:0005762">
    <property type="term" value="C:mitochondrial large ribosomal subunit"/>
    <property type="evidence" value="ECO:0007669"/>
    <property type="project" value="TreeGrafter"/>
</dbReference>
<reference evidence="5 8" key="4">
    <citation type="journal article" date="2024" name="Microbiol. Resour. Announc.">
        <title>Genome annotations for the ascomycete fungi Trichoderma harzianum, Trichoderma aggressivum, and Purpureocillium lilacinum.</title>
        <authorList>
            <person name="Beijen E.P.W."/>
            <person name="Ohm R.A."/>
        </authorList>
    </citation>
    <scope>NUCLEOTIDE SEQUENCE [LARGE SCALE GENOMIC DNA]</scope>
    <source>
        <strain evidence="5 8">CBS 150709</strain>
    </source>
</reference>
<comment type="similarity">
    <text evidence="1">Belongs to the bacterial ribosomal protein bL19 family.</text>
</comment>
<dbReference type="Proteomes" id="UP001287286">
    <property type="component" value="Unassembled WGS sequence"/>
</dbReference>
<proteinExistence type="inferred from homology"/>
<reference evidence="5" key="3">
    <citation type="submission" date="2023-11" db="EMBL/GenBank/DDBJ databases">
        <authorList>
            <person name="Beijen E."/>
            <person name="Ohm R.A."/>
        </authorList>
    </citation>
    <scope>NUCLEOTIDE SEQUENCE</scope>
    <source>
        <strain evidence="5">CBS 150709</strain>
    </source>
</reference>
<dbReference type="InterPro" id="IPR038657">
    <property type="entry name" value="Ribosomal_bL19_sf"/>
</dbReference>
<evidence type="ECO:0000256" key="3">
    <source>
        <dbReference type="ARBA" id="ARBA00023274"/>
    </source>
</evidence>
<dbReference type="Pfam" id="PF01245">
    <property type="entry name" value="Ribosomal_L19"/>
    <property type="match status" value="1"/>
</dbReference>
<dbReference type="Proteomes" id="UP000245956">
    <property type="component" value="Unassembled WGS sequence"/>
</dbReference>
<protein>
    <submittedName>
        <fullName evidence="6">Ribosomal protein</fullName>
    </submittedName>
</protein>
<evidence type="ECO:0000256" key="2">
    <source>
        <dbReference type="ARBA" id="ARBA00022980"/>
    </source>
</evidence>
<evidence type="ECO:0000313" key="7">
    <source>
        <dbReference type="Proteomes" id="UP000245956"/>
    </source>
</evidence>
<feature type="compositionally biased region" description="Basic residues" evidence="4">
    <location>
        <begin position="267"/>
        <end position="279"/>
    </location>
</feature>
<dbReference type="EMBL" id="LCWV01000003">
    <property type="protein sequence ID" value="PWI74766.1"/>
    <property type="molecule type" value="Genomic_DNA"/>
</dbReference>
<dbReference type="PANTHER" id="PTHR15680">
    <property type="entry name" value="RIBOSOMAL PROTEIN L19"/>
    <property type="match status" value="1"/>
</dbReference>
<dbReference type="Gene3D" id="2.30.30.790">
    <property type="match status" value="1"/>
</dbReference>